<reference evidence="1 2" key="1">
    <citation type="submission" date="2020-04" db="EMBL/GenBank/DDBJ databases">
        <title>MicrobeNet Type strains.</title>
        <authorList>
            <person name="Nicholson A.C."/>
        </authorList>
    </citation>
    <scope>NUCLEOTIDE SEQUENCE [LARGE SCALE GENOMIC DNA]</scope>
    <source>
        <strain evidence="1 2">ATCC BAA-788</strain>
    </source>
</reference>
<proteinExistence type="predicted"/>
<dbReference type="EMBL" id="JAAXOX010000009">
    <property type="protein sequence ID" value="NKY23789.1"/>
    <property type="molecule type" value="Genomic_DNA"/>
</dbReference>
<dbReference type="Proteomes" id="UP000581206">
    <property type="component" value="Unassembled WGS sequence"/>
</dbReference>
<evidence type="ECO:0000313" key="1">
    <source>
        <dbReference type="EMBL" id="NKY23789.1"/>
    </source>
</evidence>
<sequence>MTTVTRAQALRFRARAQQLGREPRPQRALTDAAVLDLGVQVTGQAAHTWSLANRGVPSPADPADWERELALAWTVRGAPHAYRRTELPAVEAALRPFSEADAGKRIFDANRPLKQAGIPATDALTRVAGLMRDLVVEPLSKGELSRALSDALPEPYLRWCRSCGATHTYEQPFRIAALHAGLELVPDTSPPVLRRVPDWPLSTPVLSPPPVAGPEDPHARLDLVRACVHLLGPTTPEHVAGYLDAPVRDVRGRWPADAAEVIVVDENHEASPAWVLAADLDALAAAEPGPEPVVRLLGPFDLLLQARDRELLVPDPDRRKELWPVLGRPGAVVVDGIPVGTWRPQATATTLRVLTVPWGPWGRSVTARVRAQAKELAAHRGRTYREAPRSST</sequence>
<comment type="caution">
    <text evidence="1">The sequence shown here is derived from an EMBL/GenBank/DDBJ whole genome shotgun (WGS) entry which is preliminary data.</text>
</comment>
<name>A0A7X6KX14_9CELL</name>
<gene>
    <name evidence="1" type="ORF">HGA03_14055</name>
</gene>
<keyword evidence="2" id="KW-1185">Reference proteome</keyword>
<dbReference type="AlphaFoldDB" id="A0A7X6KX14"/>
<accession>A0A7X6KX14</accession>
<keyword evidence="1" id="KW-0238">DNA-binding</keyword>
<dbReference type="Pfam" id="PF06224">
    <property type="entry name" value="AlkZ-like"/>
    <property type="match status" value="1"/>
</dbReference>
<dbReference type="PANTHER" id="PTHR38479:SF2">
    <property type="entry name" value="WINGED HELIX DNA-BINDING DOMAIN-CONTAINING PROTEIN"/>
    <property type="match status" value="1"/>
</dbReference>
<organism evidence="1 2">
    <name type="scientific">Cellulomonas denverensis</name>
    <dbReference type="NCBI Taxonomy" id="264297"/>
    <lineage>
        <taxon>Bacteria</taxon>
        <taxon>Bacillati</taxon>
        <taxon>Actinomycetota</taxon>
        <taxon>Actinomycetes</taxon>
        <taxon>Micrococcales</taxon>
        <taxon>Cellulomonadaceae</taxon>
        <taxon>Cellulomonas</taxon>
    </lineage>
</organism>
<evidence type="ECO:0000313" key="2">
    <source>
        <dbReference type="Proteomes" id="UP000581206"/>
    </source>
</evidence>
<dbReference type="PANTHER" id="PTHR38479">
    <property type="entry name" value="LMO0824 PROTEIN"/>
    <property type="match status" value="1"/>
</dbReference>
<dbReference type="RefSeq" id="WP_168630926.1">
    <property type="nucleotide sequence ID" value="NZ_BONL01000007.1"/>
</dbReference>
<dbReference type="InterPro" id="IPR009351">
    <property type="entry name" value="AlkZ-like"/>
</dbReference>
<dbReference type="GO" id="GO:0003677">
    <property type="term" value="F:DNA binding"/>
    <property type="evidence" value="ECO:0007669"/>
    <property type="project" value="UniProtKB-KW"/>
</dbReference>
<protein>
    <submittedName>
        <fullName evidence="1">Winged helix DNA-binding domain-containing protein</fullName>
    </submittedName>
</protein>